<dbReference type="GO" id="GO:0005886">
    <property type="term" value="C:plasma membrane"/>
    <property type="evidence" value="ECO:0007669"/>
    <property type="project" value="TreeGrafter"/>
</dbReference>
<dbReference type="EMBL" id="CAJJDP010000062">
    <property type="protein sequence ID" value="CAD8174331.1"/>
    <property type="molecule type" value="Genomic_DNA"/>
</dbReference>
<feature type="domain" description="Senescence" evidence="2">
    <location>
        <begin position="143"/>
        <end position="291"/>
    </location>
</feature>
<dbReference type="OrthoDB" id="291863at2759"/>
<feature type="compositionally biased region" description="Low complexity" evidence="1">
    <location>
        <begin position="299"/>
        <end position="312"/>
    </location>
</feature>
<protein>
    <recommendedName>
        <fullName evidence="2">Senescence domain-containing protein</fullName>
    </recommendedName>
</protein>
<dbReference type="PANTHER" id="PTHR21068:SF43">
    <property type="entry name" value="SPARTIN"/>
    <property type="match status" value="1"/>
</dbReference>
<dbReference type="OMA" id="SIQIHCK"/>
<dbReference type="Proteomes" id="UP000683925">
    <property type="component" value="Unassembled WGS sequence"/>
</dbReference>
<keyword evidence="4" id="KW-1185">Reference proteome</keyword>
<proteinExistence type="predicted"/>
<dbReference type="AlphaFoldDB" id="A0A8S1VCI9"/>
<evidence type="ECO:0000259" key="2">
    <source>
        <dbReference type="Pfam" id="PF06911"/>
    </source>
</evidence>
<reference evidence="3" key="1">
    <citation type="submission" date="2021-01" db="EMBL/GenBank/DDBJ databases">
        <authorList>
            <consortium name="Genoscope - CEA"/>
            <person name="William W."/>
        </authorList>
    </citation>
    <scope>NUCLEOTIDE SEQUENCE</scope>
</reference>
<evidence type="ECO:0000256" key="1">
    <source>
        <dbReference type="SAM" id="MobiDB-lite"/>
    </source>
</evidence>
<dbReference type="PANTHER" id="PTHR21068">
    <property type="entry name" value="SPARTIN"/>
    <property type="match status" value="1"/>
</dbReference>
<dbReference type="Pfam" id="PF06911">
    <property type="entry name" value="Senescence"/>
    <property type="match status" value="1"/>
</dbReference>
<gene>
    <name evidence="3" type="ORF">POCTA_138.1.T0630247</name>
</gene>
<name>A0A8S1VCI9_PAROT</name>
<organism evidence="3 4">
    <name type="scientific">Paramecium octaurelia</name>
    <dbReference type="NCBI Taxonomy" id="43137"/>
    <lineage>
        <taxon>Eukaryota</taxon>
        <taxon>Sar</taxon>
        <taxon>Alveolata</taxon>
        <taxon>Ciliophora</taxon>
        <taxon>Intramacronucleata</taxon>
        <taxon>Oligohymenophorea</taxon>
        <taxon>Peniculida</taxon>
        <taxon>Parameciidae</taxon>
        <taxon>Paramecium</taxon>
    </lineage>
</organism>
<evidence type="ECO:0000313" key="4">
    <source>
        <dbReference type="Proteomes" id="UP000683925"/>
    </source>
</evidence>
<feature type="region of interest" description="Disordered" evidence="1">
    <location>
        <begin position="290"/>
        <end position="312"/>
    </location>
</feature>
<accession>A0A8S1VCI9</accession>
<sequence>MQNNTQAQIVTTSQNARLLELVQNSRKLVHEGQIQICYMPDARIYFVMINTYCQTIFPSTPWVILKSDKGFSLLYPNATAGLNGIFIQKGQEGDLFLNTLQQLVQIIPFENAIQIPQFKQSIQIHCKDIDINPLENSTTAVGYIKAGGEALKEGFNWLGDKIAKGVAAGGEYINSKVEKKEDVEVKPETKIKVENAKSKFSQTVDVTGAYLKQLFTPVVQKGSEFKQDINKQIDNSDSQGLKEGREIFVASWDAMGTALTGLGSALSKIGDQIGTNTRVIVEKKYGQDVSETYLGPKPQQQQQEQQQQQQQQ</sequence>
<evidence type="ECO:0000313" key="3">
    <source>
        <dbReference type="EMBL" id="CAD8174331.1"/>
    </source>
</evidence>
<dbReference type="InterPro" id="IPR045036">
    <property type="entry name" value="Spartin-like"/>
</dbReference>
<comment type="caution">
    <text evidence="3">The sequence shown here is derived from an EMBL/GenBank/DDBJ whole genome shotgun (WGS) entry which is preliminary data.</text>
</comment>
<dbReference type="InterPro" id="IPR009686">
    <property type="entry name" value="Senescence/spartin_C"/>
</dbReference>